<accession>A0ACC0KU20</accession>
<sequence>MDVDSNDTLDLEYLWIFVNIKHMEQITIPDEVVEEVDECNEQLRLKDGELLSILKRLATIVADEEYMAELLAINNKVVQLSAGH</sequence>
<proteinExistence type="predicted"/>
<protein>
    <submittedName>
        <fullName evidence="1">Uncharacterized protein</fullName>
    </submittedName>
</protein>
<keyword evidence="2" id="KW-1185">Reference proteome</keyword>
<reference evidence="1 2" key="1">
    <citation type="journal article" date="2022" name="Genome Biol. Evol.">
        <title>The Spruce Budworm Genome: Reconstructing the Evolutionary History of Antifreeze Proteins.</title>
        <authorList>
            <person name="Beliveau C."/>
            <person name="Gagne P."/>
            <person name="Picq S."/>
            <person name="Vernygora O."/>
            <person name="Keeling C.I."/>
            <person name="Pinkney K."/>
            <person name="Doucet D."/>
            <person name="Wen F."/>
            <person name="Johnston J.S."/>
            <person name="Maaroufi H."/>
            <person name="Boyle B."/>
            <person name="Laroche J."/>
            <person name="Dewar K."/>
            <person name="Juretic N."/>
            <person name="Blackburn G."/>
            <person name="Nisole A."/>
            <person name="Brunet B."/>
            <person name="Brandao M."/>
            <person name="Lumley L."/>
            <person name="Duan J."/>
            <person name="Quan G."/>
            <person name="Lucarotti C.J."/>
            <person name="Roe A.D."/>
            <person name="Sperling F.A.H."/>
            <person name="Levesque R.C."/>
            <person name="Cusson M."/>
        </authorList>
    </citation>
    <scope>NUCLEOTIDE SEQUENCE [LARGE SCALE GENOMIC DNA]</scope>
    <source>
        <strain evidence="1">Glfc:IPQL:Cfum</strain>
    </source>
</reference>
<dbReference type="Proteomes" id="UP001064048">
    <property type="component" value="Chromosome 23"/>
</dbReference>
<evidence type="ECO:0000313" key="1">
    <source>
        <dbReference type="EMBL" id="KAI8439810.1"/>
    </source>
</evidence>
<dbReference type="EMBL" id="CM046123">
    <property type="protein sequence ID" value="KAI8439810.1"/>
    <property type="molecule type" value="Genomic_DNA"/>
</dbReference>
<gene>
    <name evidence="1" type="ORF">MSG28_013478</name>
</gene>
<organism evidence="1 2">
    <name type="scientific">Choristoneura fumiferana</name>
    <name type="common">Spruce budworm moth</name>
    <name type="synonym">Archips fumiferana</name>
    <dbReference type="NCBI Taxonomy" id="7141"/>
    <lineage>
        <taxon>Eukaryota</taxon>
        <taxon>Metazoa</taxon>
        <taxon>Ecdysozoa</taxon>
        <taxon>Arthropoda</taxon>
        <taxon>Hexapoda</taxon>
        <taxon>Insecta</taxon>
        <taxon>Pterygota</taxon>
        <taxon>Neoptera</taxon>
        <taxon>Endopterygota</taxon>
        <taxon>Lepidoptera</taxon>
        <taxon>Glossata</taxon>
        <taxon>Ditrysia</taxon>
        <taxon>Tortricoidea</taxon>
        <taxon>Tortricidae</taxon>
        <taxon>Tortricinae</taxon>
        <taxon>Choristoneura</taxon>
    </lineage>
</organism>
<name>A0ACC0KU20_CHOFU</name>
<evidence type="ECO:0000313" key="2">
    <source>
        <dbReference type="Proteomes" id="UP001064048"/>
    </source>
</evidence>
<comment type="caution">
    <text evidence="1">The sequence shown here is derived from an EMBL/GenBank/DDBJ whole genome shotgun (WGS) entry which is preliminary data.</text>
</comment>